<dbReference type="Pfam" id="PF03106">
    <property type="entry name" value="WRKY"/>
    <property type="match status" value="1"/>
</dbReference>
<evidence type="ECO:0000256" key="4">
    <source>
        <dbReference type="ARBA" id="ARBA00023163"/>
    </source>
</evidence>
<dbReference type="PANTHER" id="PTHR31429:SF106">
    <property type="entry name" value="WRKY TRANSCRIPTION FACTOR 31-RELATED"/>
    <property type="match status" value="1"/>
</dbReference>
<dbReference type="FunFam" id="2.20.25.80:FF:000002">
    <property type="entry name" value="probable WRKY transcription factor 31"/>
    <property type="match status" value="1"/>
</dbReference>
<evidence type="ECO:0000256" key="1">
    <source>
        <dbReference type="ARBA" id="ARBA00004123"/>
    </source>
</evidence>
<dbReference type="Gene3D" id="2.20.25.80">
    <property type="entry name" value="WRKY domain"/>
    <property type="match status" value="1"/>
</dbReference>
<sequence>MDGMVSPLHSDPPPISFFSNATTTKPPSLPVSLHSFLENKRNTPESLRMFPFPLNLSRRDDHAELSPADDHRVLVSEVDFFSKKKIRAVAHNYNGHDHDSKATCIDVKKEISPRSSLDVNTGLHLLTANTASDQSTVDDGVSSDVDDRRSKSQALVQLQLELQMMNGENQRLREVLSQVTKNYNALQMHLLALMRQQQNHGTEANQQHEVFQGKPEEKKHEVVPRQFLDLGSSAETDEMSHSSSDERTLSASPQTDMETASVKNNGNQQENSIVKDGKKIGRENSESQGWNSSKVQQLNSPGNKSLDQSTEATMRKTRVSVRARSEAPMITDGCQWRKYGQKMAKGNPCPRAYYRCTMAVGCPVRKQVQRCADDRTILITTYEGNHNHPLPPAAMSMASTTTAAASMLLSGSMSSGDGLMNQNLLTRAILPCSSSVATISASAPFPTVTLDLTHNPNPLQVQRPPTLFQFPFPGQSQLFASVTAPQLPQVFGQTLYNQSKFSGLQLSHEMGSWHLHQQLHPEQQPALVDTVNAATTAITADPNFTAALAAAISSIIGGANGNTTTRSGNNTSNRN</sequence>
<keyword evidence="11" id="KW-1185">Reference proteome</keyword>
<keyword evidence="6" id="KW-0175">Coiled coil</keyword>
<keyword evidence="4" id="KW-0804">Transcription</keyword>
<feature type="compositionally biased region" description="Polar residues" evidence="7">
    <location>
        <begin position="286"/>
        <end position="312"/>
    </location>
</feature>
<organism evidence="9">
    <name type="scientific">Manihot esculenta</name>
    <name type="common">Cassava</name>
    <name type="synonym">Jatropha manihot</name>
    <dbReference type="NCBI Taxonomy" id="3983"/>
    <lineage>
        <taxon>Eukaryota</taxon>
        <taxon>Viridiplantae</taxon>
        <taxon>Streptophyta</taxon>
        <taxon>Embryophyta</taxon>
        <taxon>Tracheophyta</taxon>
        <taxon>Spermatophyta</taxon>
        <taxon>Magnoliopsida</taxon>
        <taxon>eudicotyledons</taxon>
        <taxon>Gunneridae</taxon>
        <taxon>Pentapetalae</taxon>
        <taxon>rosids</taxon>
        <taxon>fabids</taxon>
        <taxon>Malpighiales</taxon>
        <taxon>Euphorbiaceae</taxon>
        <taxon>Crotonoideae</taxon>
        <taxon>Manihoteae</taxon>
        <taxon>Manihot</taxon>
    </lineage>
</organism>
<evidence type="ECO:0000313" key="11">
    <source>
        <dbReference type="Proteomes" id="UP000091857"/>
    </source>
</evidence>
<feature type="compositionally biased region" description="Polar residues" evidence="7">
    <location>
        <begin position="249"/>
        <end position="272"/>
    </location>
</feature>
<dbReference type="GO" id="GO:0005634">
    <property type="term" value="C:nucleus"/>
    <property type="evidence" value="ECO:0007669"/>
    <property type="project" value="UniProtKB-SubCell"/>
</dbReference>
<dbReference type="EMBL" id="CM004403">
    <property type="protein sequence ID" value="OAY24609.1"/>
    <property type="molecule type" value="Genomic_DNA"/>
</dbReference>
<keyword evidence="2" id="KW-0805">Transcription regulation</keyword>
<feature type="coiled-coil region" evidence="6">
    <location>
        <begin position="155"/>
        <end position="182"/>
    </location>
</feature>
<feature type="compositionally biased region" description="Basic and acidic residues" evidence="7">
    <location>
        <begin position="238"/>
        <end position="248"/>
    </location>
</feature>
<dbReference type="AlphaFoldDB" id="A0A140H8S5"/>
<dbReference type="EMBL" id="KT827646">
    <property type="protein sequence ID" value="AMO00439.1"/>
    <property type="molecule type" value="mRNA"/>
</dbReference>
<dbReference type="InterPro" id="IPR036576">
    <property type="entry name" value="WRKY_dom_sf"/>
</dbReference>
<dbReference type="GO" id="GO:0043565">
    <property type="term" value="F:sequence-specific DNA binding"/>
    <property type="evidence" value="ECO:0007669"/>
    <property type="project" value="InterPro"/>
</dbReference>
<evidence type="ECO:0000256" key="3">
    <source>
        <dbReference type="ARBA" id="ARBA00023125"/>
    </source>
</evidence>
<dbReference type="InterPro" id="IPR044810">
    <property type="entry name" value="WRKY_plant"/>
</dbReference>
<evidence type="ECO:0000259" key="8">
    <source>
        <dbReference type="PROSITE" id="PS50811"/>
    </source>
</evidence>
<dbReference type="SMR" id="A0A140H8S5"/>
<feature type="region of interest" description="Disordered" evidence="7">
    <location>
        <begin position="1"/>
        <end position="21"/>
    </location>
</feature>
<feature type="region of interest" description="Disordered" evidence="7">
    <location>
        <begin position="233"/>
        <end position="324"/>
    </location>
</feature>
<evidence type="ECO:0000256" key="2">
    <source>
        <dbReference type="ARBA" id="ARBA00023015"/>
    </source>
</evidence>
<dbReference type="OrthoDB" id="2020995at2759"/>
<protein>
    <submittedName>
        <fullName evidence="9">WRKY transcription factor 71</fullName>
    </submittedName>
</protein>
<proteinExistence type="evidence at transcript level"/>
<feature type="compositionally biased region" description="Basic and acidic residues" evidence="7">
    <location>
        <begin position="273"/>
        <end position="285"/>
    </location>
</feature>
<evidence type="ECO:0000256" key="5">
    <source>
        <dbReference type="ARBA" id="ARBA00023242"/>
    </source>
</evidence>
<dbReference type="Proteomes" id="UP000091857">
    <property type="component" value="Chromosome 17"/>
</dbReference>
<feature type="domain" description="WRKY" evidence="8">
    <location>
        <begin position="325"/>
        <end position="391"/>
    </location>
</feature>
<comment type="subcellular location">
    <subcellularLocation>
        <location evidence="1">Nucleus</location>
    </subcellularLocation>
</comment>
<dbReference type="Gramene" id="Manes.17G029000.1.v8.1">
    <property type="protein sequence ID" value="Manes.17G029000.1.v8.1.CDS"/>
    <property type="gene ID" value="Manes.17G029000.v8.1"/>
</dbReference>
<dbReference type="SUPFAM" id="SSF118290">
    <property type="entry name" value="WRKY DNA-binding domain"/>
    <property type="match status" value="1"/>
</dbReference>
<keyword evidence="3" id="KW-0238">DNA-binding</keyword>
<evidence type="ECO:0000256" key="6">
    <source>
        <dbReference type="SAM" id="Coils"/>
    </source>
</evidence>
<dbReference type="PROSITE" id="PS50811">
    <property type="entry name" value="WRKY"/>
    <property type="match status" value="1"/>
</dbReference>
<evidence type="ECO:0000313" key="10">
    <source>
        <dbReference type="EMBL" id="OAY24609.1"/>
    </source>
</evidence>
<evidence type="ECO:0000313" key="9">
    <source>
        <dbReference type="EMBL" id="AMO00439.1"/>
    </source>
</evidence>
<reference evidence="9" key="1">
    <citation type="journal article" date="2016" name="Front. Plant Sci.">
        <title>Genome-Wide Identification and Expression Analysis of the WRKY Gene Family in Cassava.</title>
        <authorList>
            <person name="Wei Y."/>
            <person name="Shi H."/>
            <person name="Xia Z."/>
            <person name="Tie W."/>
            <person name="Ding Z."/>
            <person name="Yan Y."/>
            <person name="Wang W."/>
            <person name="Hu W."/>
            <person name="Li K."/>
        </authorList>
    </citation>
    <scope>NUCLEOTIDE SEQUENCE</scope>
</reference>
<evidence type="ECO:0000256" key="7">
    <source>
        <dbReference type="SAM" id="MobiDB-lite"/>
    </source>
</evidence>
<gene>
    <name evidence="10" type="ORF">MANES_17G029000</name>
</gene>
<reference evidence="10 11" key="2">
    <citation type="submission" date="2016-02" db="EMBL/GenBank/DDBJ databases">
        <title>WGS assembly of Manihot esculenta.</title>
        <authorList>
            <person name="Bredeson J.V."/>
            <person name="Prochnik S.E."/>
            <person name="Lyons J.B."/>
            <person name="Schmutz J."/>
            <person name="Grimwood J."/>
            <person name="Vrebalov J."/>
            <person name="Bart R.S."/>
            <person name="Amuge T."/>
            <person name="Ferguson M.E."/>
            <person name="Green R."/>
            <person name="Putnam N."/>
            <person name="Stites J."/>
            <person name="Rounsley S."/>
            <person name="Rokhsar D.S."/>
        </authorList>
    </citation>
    <scope>NUCLEOTIDE SEQUENCE [LARGE SCALE GENOMIC DNA]</scope>
    <source>
        <strain evidence="11">cv. AM560-2</strain>
        <tissue evidence="10">Leaf</tissue>
    </source>
</reference>
<dbReference type="InterPro" id="IPR003657">
    <property type="entry name" value="WRKY_dom"/>
</dbReference>
<dbReference type="PANTHER" id="PTHR31429">
    <property type="entry name" value="WRKY TRANSCRIPTION FACTOR 36-RELATED"/>
    <property type="match status" value="1"/>
</dbReference>
<dbReference type="OMA" id="ANMRKAR"/>
<dbReference type="GO" id="GO:0003700">
    <property type="term" value="F:DNA-binding transcription factor activity"/>
    <property type="evidence" value="ECO:0007669"/>
    <property type="project" value="InterPro"/>
</dbReference>
<keyword evidence="5" id="KW-0539">Nucleus</keyword>
<dbReference type="SMART" id="SM00774">
    <property type="entry name" value="WRKY"/>
    <property type="match status" value="1"/>
</dbReference>
<name>A0A140H8S5_MANES</name>
<accession>A0A140H8S5</accession>